<feature type="domain" description="DUF1559" evidence="1">
    <location>
        <begin position="42"/>
        <end position="86"/>
    </location>
</feature>
<dbReference type="InterPro" id="IPR027558">
    <property type="entry name" value="Pre_pil_HX9DG_C"/>
</dbReference>
<sequence length="104" mass="10985">MSITGRLNSTVDCCPAAASASGGVGFPALVGYAWGGRSSNSVSLDRTTERSIDERELCFSSRHRGGVQAVLVDGHVKFFAETIDPQIWSALGTRNNGEVIPDSL</sequence>
<accession>A0A518IPH2</accession>
<dbReference type="NCBIfam" id="TIGR04294">
    <property type="entry name" value="pre_pil_HX9DG"/>
    <property type="match status" value="1"/>
</dbReference>
<proteinExistence type="predicted"/>
<keyword evidence="3" id="KW-1185">Reference proteome</keyword>
<dbReference type="Proteomes" id="UP000316770">
    <property type="component" value="Chromosome"/>
</dbReference>
<gene>
    <name evidence="2" type="ORF">Mal33_09400</name>
</gene>
<protein>
    <recommendedName>
        <fullName evidence="1">DUF1559 domain-containing protein</fullName>
    </recommendedName>
</protein>
<dbReference type="EMBL" id="CP036318">
    <property type="protein sequence ID" value="QDV54972.1"/>
    <property type="molecule type" value="Genomic_DNA"/>
</dbReference>
<evidence type="ECO:0000259" key="1">
    <source>
        <dbReference type="Pfam" id="PF07596"/>
    </source>
</evidence>
<dbReference type="InterPro" id="IPR011453">
    <property type="entry name" value="DUF1559"/>
</dbReference>
<organism evidence="2 3">
    <name type="scientific">Rosistilla oblonga</name>
    <dbReference type="NCBI Taxonomy" id="2527990"/>
    <lineage>
        <taxon>Bacteria</taxon>
        <taxon>Pseudomonadati</taxon>
        <taxon>Planctomycetota</taxon>
        <taxon>Planctomycetia</taxon>
        <taxon>Pirellulales</taxon>
        <taxon>Pirellulaceae</taxon>
        <taxon>Rosistilla</taxon>
    </lineage>
</organism>
<reference evidence="2 3" key="1">
    <citation type="submission" date="2019-02" db="EMBL/GenBank/DDBJ databases">
        <title>Deep-cultivation of Planctomycetes and their phenomic and genomic characterization uncovers novel biology.</title>
        <authorList>
            <person name="Wiegand S."/>
            <person name="Jogler M."/>
            <person name="Boedeker C."/>
            <person name="Pinto D."/>
            <person name="Vollmers J."/>
            <person name="Rivas-Marin E."/>
            <person name="Kohn T."/>
            <person name="Peeters S.H."/>
            <person name="Heuer A."/>
            <person name="Rast P."/>
            <person name="Oberbeckmann S."/>
            <person name="Bunk B."/>
            <person name="Jeske O."/>
            <person name="Meyerdierks A."/>
            <person name="Storesund J.E."/>
            <person name="Kallscheuer N."/>
            <person name="Luecker S."/>
            <person name="Lage O.M."/>
            <person name="Pohl T."/>
            <person name="Merkel B.J."/>
            <person name="Hornburger P."/>
            <person name="Mueller R.-W."/>
            <person name="Bruemmer F."/>
            <person name="Labrenz M."/>
            <person name="Spormann A.M."/>
            <person name="Op den Camp H."/>
            <person name="Overmann J."/>
            <person name="Amann R."/>
            <person name="Jetten M.S.M."/>
            <person name="Mascher T."/>
            <person name="Medema M.H."/>
            <person name="Devos D.P."/>
            <person name="Kaster A.-K."/>
            <person name="Ovreas L."/>
            <person name="Rohde M."/>
            <person name="Galperin M.Y."/>
            <person name="Jogler C."/>
        </authorList>
    </citation>
    <scope>NUCLEOTIDE SEQUENCE [LARGE SCALE GENOMIC DNA]</scope>
    <source>
        <strain evidence="2 3">Mal33</strain>
    </source>
</reference>
<evidence type="ECO:0000313" key="3">
    <source>
        <dbReference type="Proteomes" id="UP000316770"/>
    </source>
</evidence>
<evidence type="ECO:0000313" key="2">
    <source>
        <dbReference type="EMBL" id="QDV54972.1"/>
    </source>
</evidence>
<dbReference type="Pfam" id="PF07596">
    <property type="entry name" value="SBP_bac_10"/>
    <property type="match status" value="1"/>
</dbReference>
<dbReference type="AlphaFoldDB" id="A0A518IPH2"/>
<name>A0A518IPH2_9BACT</name>